<accession>A0A1G7JXS2</accession>
<proteinExistence type="predicted"/>
<feature type="transmembrane region" description="Helical" evidence="1">
    <location>
        <begin position="28"/>
        <end position="48"/>
    </location>
</feature>
<keyword evidence="1" id="KW-0812">Transmembrane</keyword>
<reference evidence="2 3" key="1">
    <citation type="submission" date="2016-10" db="EMBL/GenBank/DDBJ databases">
        <authorList>
            <person name="de Groot N.N."/>
        </authorList>
    </citation>
    <scope>NUCLEOTIDE SEQUENCE [LARGE SCALE GENOMIC DNA]</scope>
    <source>
        <strain evidence="2 3">GAS232</strain>
    </source>
</reference>
<evidence type="ECO:0000256" key="1">
    <source>
        <dbReference type="SAM" id="Phobius"/>
    </source>
</evidence>
<gene>
    <name evidence="2" type="ORF">SAMN05444167_1983</name>
</gene>
<organism evidence="2 3">
    <name type="scientific">Terriglobus roseus</name>
    <dbReference type="NCBI Taxonomy" id="392734"/>
    <lineage>
        <taxon>Bacteria</taxon>
        <taxon>Pseudomonadati</taxon>
        <taxon>Acidobacteriota</taxon>
        <taxon>Terriglobia</taxon>
        <taxon>Terriglobales</taxon>
        <taxon>Acidobacteriaceae</taxon>
        <taxon>Terriglobus</taxon>
    </lineage>
</organism>
<keyword evidence="3" id="KW-1185">Reference proteome</keyword>
<evidence type="ECO:0000313" key="3">
    <source>
        <dbReference type="Proteomes" id="UP000182427"/>
    </source>
</evidence>
<protein>
    <submittedName>
        <fullName evidence="2">Uncharacterized protein</fullName>
    </submittedName>
</protein>
<name>A0A1G7JXS2_9BACT</name>
<feature type="transmembrane region" description="Helical" evidence="1">
    <location>
        <begin position="60"/>
        <end position="80"/>
    </location>
</feature>
<evidence type="ECO:0000313" key="2">
    <source>
        <dbReference type="EMBL" id="SDF29652.1"/>
    </source>
</evidence>
<sequence>MSASKVFHLLVASDLRTDPRLSGRALVLFHYLLMVFATLLGLTTLSRFRTVFAIATPRTLSAVVSVLVQLLSLTSLNVWLHGASSVFPGNLAVSLESRSHVHA</sequence>
<keyword evidence="1" id="KW-0472">Membrane</keyword>
<keyword evidence="1" id="KW-1133">Transmembrane helix</keyword>
<dbReference type="Proteomes" id="UP000182427">
    <property type="component" value="Chromosome I"/>
</dbReference>
<dbReference type="AlphaFoldDB" id="A0A1G7JXS2"/>
<dbReference type="EMBL" id="LT629690">
    <property type="protein sequence ID" value="SDF29652.1"/>
    <property type="molecule type" value="Genomic_DNA"/>
</dbReference>